<name>A0A558HBQ0_9GAMM</name>
<dbReference type="Gene3D" id="3.30.420.10">
    <property type="entry name" value="Ribonuclease H-like superfamily/Ribonuclease H"/>
    <property type="match status" value="1"/>
</dbReference>
<dbReference type="InterPro" id="IPR012337">
    <property type="entry name" value="RNaseH-like_sf"/>
</dbReference>
<gene>
    <name evidence="2" type="ORF">FQP86_17785</name>
</gene>
<dbReference type="SUPFAM" id="SSF53098">
    <property type="entry name" value="Ribonuclease H-like"/>
    <property type="match status" value="1"/>
</dbReference>
<proteinExistence type="predicted"/>
<dbReference type="PANTHER" id="PTHR42648">
    <property type="entry name" value="TRANSPOSASE, PUTATIVE-RELATED"/>
    <property type="match status" value="1"/>
</dbReference>
<dbReference type="OrthoDB" id="9774685at2"/>
<evidence type="ECO:0000259" key="1">
    <source>
        <dbReference type="PROSITE" id="PS50994"/>
    </source>
</evidence>
<dbReference type="GO" id="GO:0015074">
    <property type="term" value="P:DNA integration"/>
    <property type="evidence" value="ECO:0007669"/>
    <property type="project" value="InterPro"/>
</dbReference>
<dbReference type="InterPro" id="IPR039537">
    <property type="entry name" value="Retrotran_Ty1/copia-like"/>
</dbReference>
<organism evidence="2 3">
    <name type="scientific">Cobetia crustatorum</name>
    <dbReference type="NCBI Taxonomy" id="553385"/>
    <lineage>
        <taxon>Bacteria</taxon>
        <taxon>Pseudomonadati</taxon>
        <taxon>Pseudomonadota</taxon>
        <taxon>Gammaproteobacteria</taxon>
        <taxon>Oceanospirillales</taxon>
        <taxon>Halomonadaceae</taxon>
        <taxon>Cobetia</taxon>
    </lineage>
</organism>
<accession>A0A558HBQ0</accession>
<dbReference type="AlphaFoldDB" id="A0A558HBQ0"/>
<dbReference type="PANTHER" id="PTHR42648:SF21">
    <property type="entry name" value="CYSTEINE-RICH RLK (RECEPTOR-LIKE PROTEIN KINASE) 8"/>
    <property type="match status" value="1"/>
</dbReference>
<evidence type="ECO:0000313" key="2">
    <source>
        <dbReference type="EMBL" id="TVU66556.1"/>
    </source>
</evidence>
<dbReference type="PROSITE" id="PS50994">
    <property type="entry name" value="INTEGRASE"/>
    <property type="match status" value="1"/>
</dbReference>
<dbReference type="Proteomes" id="UP000319941">
    <property type="component" value="Unassembled WGS sequence"/>
</dbReference>
<feature type="non-terminal residue" evidence="2">
    <location>
        <position position="1"/>
    </location>
</feature>
<dbReference type="InterPro" id="IPR036397">
    <property type="entry name" value="RNaseH_sf"/>
</dbReference>
<evidence type="ECO:0000313" key="3">
    <source>
        <dbReference type="Proteomes" id="UP000319941"/>
    </source>
</evidence>
<protein>
    <submittedName>
        <fullName evidence="2">DDE-type integrase/transposase/recombinase</fullName>
    </submittedName>
</protein>
<dbReference type="GO" id="GO:0003676">
    <property type="term" value="F:nucleic acid binding"/>
    <property type="evidence" value="ECO:0007669"/>
    <property type="project" value="InterPro"/>
</dbReference>
<reference evidence="2 3" key="1">
    <citation type="submission" date="2019-07" db="EMBL/GenBank/DDBJ databases">
        <title>Diversity of Bacteria from Kongsfjorden, Arctic.</title>
        <authorList>
            <person name="Yu Y."/>
        </authorList>
    </citation>
    <scope>NUCLEOTIDE SEQUENCE [LARGE SCALE GENOMIC DNA]</scope>
    <source>
        <strain evidence="2 3">SM1923</strain>
    </source>
</reference>
<dbReference type="Pfam" id="PF00665">
    <property type="entry name" value="rve"/>
    <property type="match status" value="1"/>
</dbReference>
<dbReference type="Pfam" id="PF13976">
    <property type="entry name" value="gag_pre-integrs"/>
    <property type="match status" value="1"/>
</dbReference>
<feature type="domain" description="Integrase catalytic" evidence="1">
    <location>
        <begin position="108"/>
        <end position="207"/>
    </location>
</feature>
<dbReference type="InterPro" id="IPR001584">
    <property type="entry name" value="Integrase_cat-core"/>
</dbReference>
<dbReference type="InterPro" id="IPR025724">
    <property type="entry name" value="GAG-pre-integrase_dom"/>
</dbReference>
<keyword evidence="3" id="KW-1185">Reference proteome</keyword>
<feature type="non-terminal residue" evidence="2">
    <location>
        <position position="207"/>
    </location>
</feature>
<sequence length="207" mass="23917">HNVKFSNHGCEIIDNKGSVILTGRRTSENCYIVSDGSSSTHSCYMVQTDETELWHKRLGHVHYRNLFRLSKRELIRGLPKLQKVDKICGECQLGKQIRSSHKKVNSNTTSRPLELLHMDLIGPTRTESRGGKKYILVIVDDFTRFTWVSFLKDKSETLDEVKKIIKRIQNEKGSQVYKIRSDHGSEFENSNFEKFCCDQGISHEFPL</sequence>
<comment type="caution">
    <text evidence="2">The sequence shown here is derived from an EMBL/GenBank/DDBJ whole genome shotgun (WGS) entry which is preliminary data.</text>
</comment>
<dbReference type="EMBL" id="VNFH01000089">
    <property type="protein sequence ID" value="TVU66556.1"/>
    <property type="molecule type" value="Genomic_DNA"/>
</dbReference>